<name>A0A7Y8GWS4_9BURK</name>
<evidence type="ECO:0000313" key="2">
    <source>
        <dbReference type="EMBL" id="NWF46294.1"/>
    </source>
</evidence>
<dbReference type="AlphaFoldDB" id="A0A7Y8GWS4"/>
<dbReference type="InterPro" id="IPR052342">
    <property type="entry name" value="MCH/BMMD"/>
</dbReference>
<dbReference type="SUPFAM" id="SSF54637">
    <property type="entry name" value="Thioesterase/thiol ester dehydrase-isomerase"/>
    <property type="match status" value="1"/>
</dbReference>
<feature type="domain" description="MaoC-like" evidence="1">
    <location>
        <begin position="42"/>
        <end position="138"/>
    </location>
</feature>
<keyword evidence="3" id="KW-1185">Reference proteome</keyword>
<dbReference type="Pfam" id="PF01575">
    <property type="entry name" value="MaoC_dehydratas"/>
    <property type="match status" value="1"/>
</dbReference>
<dbReference type="PANTHER" id="PTHR43664:SF1">
    <property type="entry name" value="BETA-METHYLMALYL-COA DEHYDRATASE"/>
    <property type="match status" value="1"/>
</dbReference>
<proteinExistence type="predicted"/>
<dbReference type="InterPro" id="IPR029069">
    <property type="entry name" value="HotDog_dom_sf"/>
</dbReference>
<accession>A0A7Y8GWS4</accession>
<dbReference type="EMBL" id="VYGV01000012">
    <property type="protein sequence ID" value="NWF46294.1"/>
    <property type="molecule type" value="Genomic_DNA"/>
</dbReference>
<sequence length="172" mass="19398">MDTAMTAFLMTSAGQDDANTRRAQPAALYFEDMEPGRCLSSPAHRIDRIELVAFAKVWDPLPFHVDEQAGIQAFGSLTAPGLYMLAVKQRLIHQLPTMAVIASLGYDEVRFIAPLRPDDTVVLRLEWVNRRISESKPDRGIVTVRFSLINQHGETVMSHLDTILVRRRELKV</sequence>
<evidence type="ECO:0000259" key="1">
    <source>
        <dbReference type="Pfam" id="PF01575"/>
    </source>
</evidence>
<dbReference type="PANTHER" id="PTHR43664">
    <property type="entry name" value="MONOAMINE OXIDASE-RELATED"/>
    <property type="match status" value="1"/>
</dbReference>
<dbReference type="Gene3D" id="3.10.129.10">
    <property type="entry name" value="Hotdog Thioesterase"/>
    <property type="match status" value="1"/>
</dbReference>
<dbReference type="Proteomes" id="UP000545507">
    <property type="component" value="Unassembled WGS sequence"/>
</dbReference>
<gene>
    <name evidence="2" type="ORF">F3K02_13690</name>
</gene>
<organism evidence="2 3">
    <name type="scientific">Hydrogenophaga aromaticivorans</name>
    <dbReference type="NCBI Taxonomy" id="2610898"/>
    <lineage>
        <taxon>Bacteria</taxon>
        <taxon>Pseudomonadati</taxon>
        <taxon>Pseudomonadota</taxon>
        <taxon>Betaproteobacteria</taxon>
        <taxon>Burkholderiales</taxon>
        <taxon>Comamonadaceae</taxon>
        <taxon>Hydrogenophaga</taxon>
    </lineage>
</organism>
<protein>
    <submittedName>
        <fullName evidence="2">Acyl dehydratase</fullName>
    </submittedName>
</protein>
<reference evidence="2 3" key="1">
    <citation type="submission" date="2019-09" db="EMBL/GenBank/DDBJ databases">
        <title>Hydrogenophaga aromatica sp. nov., isolated from a para-xylene-degrading enrichment culture.</title>
        <authorList>
            <person name="Tancsics A."/>
            <person name="Banerjee S."/>
        </authorList>
    </citation>
    <scope>NUCLEOTIDE SEQUENCE [LARGE SCALE GENOMIC DNA]</scope>
    <source>
        <strain evidence="2 3">D2P1</strain>
    </source>
</reference>
<comment type="caution">
    <text evidence="2">The sequence shown here is derived from an EMBL/GenBank/DDBJ whole genome shotgun (WGS) entry which is preliminary data.</text>
</comment>
<evidence type="ECO:0000313" key="3">
    <source>
        <dbReference type="Proteomes" id="UP000545507"/>
    </source>
</evidence>
<dbReference type="InterPro" id="IPR002539">
    <property type="entry name" value="MaoC-like_dom"/>
</dbReference>